<comment type="caution">
    <text evidence="2">The sequence shown here is derived from an EMBL/GenBank/DDBJ whole genome shotgun (WGS) entry which is preliminary data.</text>
</comment>
<dbReference type="Pfam" id="PF00535">
    <property type="entry name" value="Glycos_transf_2"/>
    <property type="match status" value="1"/>
</dbReference>
<evidence type="ECO:0000313" key="3">
    <source>
        <dbReference type="Proteomes" id="UP000291485"/>
    </source>
</evidence>
<keyword evidence="3" id="KW-1185">Reference proteome</keyword>
<dbReference type="Gene3D" id="3.90.550.10">
    <property type="entry name" value="Spore Coat Polysaccharide Biosynthesis Protein SpsA, Chain A"/>
    <property type="match status" value="1"/>
</dbReference>
<dbReference type="PANTHER" id="PTHR22916">
    <property type="entry name" value="GLYCOSYLTRANSFERASE"/>
    <property type="match status" value="1"/>
</dbReference>
<dbReference type="InterPro" id="IPR029044">
    <property type="entry name" value="Nucleotide-diphossugar_trans"/>
</dbReference>
<sequence>MKISVITVVFNGELFLEACIQSVFEQTYPNVEYIVIDGGSTDRTLAIIDLYSEKIDYFISEKDRGLYDAINKGIKEATGEVIGILNGDDVFAGKDILQAIAEKFIMDPTIDGVYGDLNYVHPYSGRIIRKWKSKQARFVDLEKGWMPAHPTLYLKRKLFAKYGTYALDLGTTADYDLILRFLYKYKLKAVYIAKLMVNMRLGGVSNGSLKGVLNAVCGDFVALRRNGIPLPLFALIRKKLGKLSQFLR</sequence>
<gene>
    <name evidence="2" type="ORF">EZ449_19235</name>
</gene>
<keyword evidence="2" id="KW-0808">Transferase</keyword>
<feature type="domain" description="Glycosyltransferase 2-like" evidence="1">
    <location>
        <begin position="4"/>
        <end position="159"/>
    </location>
</feature>
<evidence type="ECO:0000259" key="1">
    <source>
        <dbReference type="Pfam" id="PF00535"/>
    </source>
</evidence>
<proteinExistence type="predicted"/>
<organism evidence="2 3">
    <name type="scientific">Pedobacter frigidisoli</name>
    <dbReference type="NCBI Taxonomy" id="2530455"/>
    <lineage>
        <taxon>Bacteria</taxon>
        <taxon>Pseudomonadati</taxon>
        <taxon>Bacteroidota</taxon>
        <taxon>Sphingobacteriia</taxon>
        <taxon>Sphingobacteriales</taxon>
        <taxon>Sphingobacteriaceae</taxon>
        <taxon>Pedobacter</taxon>
    </lineage>
</organism>
<evidence type="ECO:0000313" key="2">
    <source>
        <dbReference type="EMBL" id="TCD02192.1"/>
    </source>
</evidence>
<dbReference type="RefSeq" id="WP_131561964.1">
    <property type="nucleotide sequence ID" value="NZ_SJSN01000018.1"/>
</dbReference>
<name>A0A4R0NMT2_9SPHI</name>
<dbReference type="AlphaFoldDB" id="A0A4R0NMT2"/>
<dbReference type="InterPro" id="IPR001173">
    <property type="entry name" value="Glyco_trans_2-like"/>
</dbReference>
<dbReference type="CDD" id="cd06433">
    <property type="entry name" value="GT_2_WfgS_like"/>
    <property type="match status" value="1"/>
</dbReference>
<dbReference type="EMBL" id="SJSN01000018">
    <property type="protein sequence ID" value="TCD02192.1"/>
    <property type="molecule type" value="Genomic_DNA"/>
</dbReference>
<protein>
    <submittedName>
        <fullName evidence="2">Glycosyltransferase</fullName>
    </submittedName>
</protein>
<dbReference type="Proteomes" id="UP000291485">
    <property type="component" value="Unassembled WGS sequence"/>
</dbReference>
<accession>A0A4R0NMT2</accession>
<dbReference type="OrthoDB" id="9788101at2"/>
<reference evidence="2 3" key="1">
    <citation type="submission" date="2019-02" db="EMBL/GenBank/DDBJ databases">
        <title>Pedobacter sp. RP-3-11 sp. nov., isolated from Arctic soil.</title>
        <authorList>
            <person name="Dahal R.H."/>
        </authorList>
    </citation>
    <scope>NUCLEOTIDE SEQUENCE [LARGE SCALE GENOMIC DNA]</scope>
    <source>
        <strain evidence="2 3">RP-3-11</strain>
    </source>
</reference>
<dbReference type="PANTHER" id="PTHR22916:SF3">
    <property type="entry name" value="UDP-GLCNAC:BETAGAL BETA-1,3-N-ACETYLGLUCOSAMINYLTRANSFERASE-LIKE PROTEIN 1"/>
    <property type="match status" value="1"/>
</dbReference>
<dbReference type="GO" id="GO:0016758">
    <property type="term" value="F:hexosyltransferase activity"/>
    <property type="evidence" value="ECO:0007669"/>
    <property type="project" value="UniProtKB-ARBA"/>
</dbReference>
<dbReference type="SUPFAM" id="SSF53448">
    <property type="entry name" value="Nucleotide-diphospho-sugar transferases"/>
    <property type="match status" value="1"/>
</dbReference>